<feature type="transmembrane region" description="Helical" evidence="1">
    <location>
        <begin position="134"/>
        <end position="157"/>
    </location>
</feature>
<dbReference type="AlphaFoldDB" id="A0A372ISW1"/>
<accession>A0A372ISW1</accession>
<organism evidence="2 3">
    <name type="scientific">Paracidobacterium acidisoli</name>
    <dbReference type="NCBI Taxonomy" id="2303751"/>
    <lineage>
        <taxon>Bacteria</taxon>
        <taxon>Pseudomonadati</taxon>
        <taxon>Acidobacteriota</taxon>
        <taxon>Terriglobia</taxon>
        <taxon>Terriglobales</taxon>
        <taxon>Acidobacteriaceae</taxon>
        <taxon>Paracidobacterium</taxon>
    </lineage>
</organism>
<keyword evidence="1" id="KW-1133">Transmembrane helix</keyword>
<comment type="caution">
    <text evidence="2">The sequence shown here is derived from an EMBL/GenBank/DDBJ whole genome shotgun (WGS) entry which is preliminary data.</text>
</comment>
<proteinExistence type="predicted"/>
<feature type="transmembrane region" description="Helical" evidence="1">
    <location>
        <begin position="96"/>
        <end position="114"/>
    </location>
</feature>
<evidence type="ECO:0000256" key="1">
    <source>
        <dbReference type="SAM" id="Phobius"/>
    </source>
</evidence>
<feature type="transmembrane region" description="Helical" evidence="1">
    <location>
        <begin position="72"/>
        <end position="89"/>
    </location>
</feature>
<dbReference type="Proteomes" id="UP000264702">
    <property type="component" value="Unassembled WGS sequence"/>
</dbReference>
<feature type="transmembrane region" description="Helical" evidence="1">
    <location>
        <begin position="6"/>
        <end position="27"/>
    </location>
</feature>
<name>A0A372ISW1_9BACT</name>
<dbReference type="EMBL" id="QVQT01000002">
    <property type="protein sequence ID" value="RFU17978.1"/>
    <property type="molecule type" value="Genomic_DNA"/>
</dbReference>
<evidence type="ECO:0000313" key="3">
    <source>
        <dbReference type="Proteomes" id="UP000264702"/>
    </source>
</evidence>
<protein>
    <submittedName>
        <fullName evidence="2">Uncharacterized protein</fullName>
    </submittedName>
</protein>
<reference evidence="2 3" key="1">
    <citation type="submission" date="2018-08" db="EMBL/GenBank/DDBJ databases">
        <title>Acidipila sp. 4G-K13, an acidobacterium isolated from forest soil.</title>
        <authorList>
            <person name="Gao Z.-H."/>
            <person name="Qiu L.-H."/>
        </authorList>
    </citation>
    <scope>NUCLEOTIDE SEQUENCE [LARGE SCALE GENOMIC DNA]</scope>
    <source>
        <strain evidence="2 3">4G-K13</strain>
    </source>
</reference>
<feature type="transmembrane region" description="Helical" evidence="1">
    <location>
        <begin position="48"/>
        <end position="66"/>
    </location>
</feature>
<keyword evidence="1" id="KW-0472">Membrane</keyword>
<evidence type="ECO:0000313" key="2">
    <source>
        <dbReference type="EMBL" id="RFU17978.1"/>
    </source>
</evidence>
<keyword evidence="1" id="KW-0812">Transmembrane</keyword>
<dbReference type="OrthoDB" id="118664at2"/>
<gene>
    <name evidence="2" type="ORF">D0Y96_06215</name>
</gene>
<sequence length="174" mass="18822">MSPEILFPMQLVLGYVVCLLCFCAYVLPRLRSMDRFEAHRAIATLHSFRFFGLVFILPGVVGPSLPAGFATFAAYGDFAAGVLAILALLTARIRPLFWTFVVAFNFVGATDILVDYYHAIQAGLPAVAGQLGAAYVIPVIYVPFLMITHVVALYWLVRPRPGAAQALTGDVAAA</sequence>
<keyword evidence="3" id="KW-1185">Reference proteome</keyword>